<evidence type="ECO:0000313" key="6">
    <source>
        <dbReference type="Proteomes" id="UP000469325"/>
    </source>
</evidence>
<dbReference type="GO" id="GO:0005524">
    <property type="term" value="F:ATP binding"/>
    <property type="evidence" value="ECO:0007669"/>
    <property type="project" value="InterPro"/>
</dbReference>
<evidence type="ECO:0000256" key="1">
    <source>
        <dbReference type="SAM" id="MobiDB-lite"/>
    </source>
</evidence>
<dbReference type="GO" id="GO:0003677">
    <property type="term" value="F:DNA binding"/>
    <property type="evidence" value="ECO:0007669"/>
    <property type="project" value="InterPro"/>
</dbReference>
<dbReference type="CDD" id="cd09203">
    <property type="entry name" value="PLDc_N_DEXD_b1"/>
    <property type="match status" value="1"/>
</dbReference>
<dbReference type="Gene3D" id="3.30.870.10">
    <property type="entry name" value="Endonuclease Chain A"/>
    <property type="match status" value="1"/>
</dbReference>
<keyword evidence="6" id="KW-1185">Reference proteome</keyword>
<dbReference type="InterPro" id="IPR006935">
    <property type="entry name" value="Helicase/UvrB_N"/>
</dbReference>
<dbReference type="CDD" id="cd18032">
    <property type="entry name" value="DEXHc_RE_I_III_res"/>
    <property type="match status" value="1"/>
</dbReference>
<gene>
    <name evidence="5" type="ORF">FYJ68_01730</name>
</gene>
<dbReference type="Pfam" id="PF11907">
    <property type="entry name" value="DUF3427"/>
    <property type="match status" value="1"/>
</dbReference>
<proteinExistence type="predicted"/>
<protein>
    <submittedName>
        <fullName evidence="5">DUF3427 domain-containing protein</fullName>
    </submittedName>
</protein>
<dbReference type="InterPro" id="IPR014001">
    <property type="entry name" value="Helicase_ATP-bd"/>
</dbReference>
<dbReference type="GO" id="GO:0016887">
    <property type="term" value="F:ATP hydrolysis activity"/>
    <property type="evidence" value="ECO:0007669"/>
    <property type="project" value="TreeGrafter"/>
</dbReference>
<feature type="region of interest" description="Disordered" evidence="1">
    <location>
        <begin position="13"/>
        <end position="36"/>
    </location>
</feature>
<feature type="domain" description="Helicase ATP-binding" evidence="3">
    <location>
        <begin position="345"/>
        <end position="489"/>
    </location>
</feature>
<dbReference type="Gene3D" id="3.40.50.300">
    <property type="entry name" value="P-loop containing nucleotide triphosphate hydrolases"/>
    <property type="match status" value="2"/>
</dbReference>
<dbReference type="InterPro" id="IPR001736">
    <property type="entry name" value="PLipase_D/transphosphatidylase"/>
</dbReference>
<dbReference type="InterPro" id="IPR021835">
    <property type="entry name" value="DUF3427"/>
</dbReference>
<feature type="compositionally biased region" description="Acidic residues" evidence="1">
    <location>
        <begin position="22"/>
        <end position="32"/>
    </location>
</feature>
<feature type="domain" description="Helicase C-terminal" evidence="4">
    <location>
        <begin position="566"/>
        <end position="723"/>
    </location>
</feature>
<dbReference type="Pfam" id="PF00271">
    <property type="entry name" value="Helicase_C"/>
    <property type="match status" value="1"/>
</dbReference>
<dbReference type="PROSITE" id="PS51194">
    <property type="entry name" value="HELICASE_CTER"/>
    <property type="match status" value="1"/>
</dbReference>
<dbReference type="Pfam" id="PF04851">
    <property type="entry name" value="ResIII"/>
    <property type="match status" value="1"/>
</dbReference>
<comment type="caution">
    <text evidence="5">The sequence shown here is derived from an EMBL/GenBank/DDBJ whole genome shotgun (WGS) entry which is preliminary data.</text>
</comment>
<dbReference type="SMART" id="SM00490">
    <property type="entry name" value="HELICc"/>
    <property type="match status" value="1"/>
</dbReference>
<dbReference type="PROSITE" id="PS50035">
    <property type="entry name" value="PLD"/>
    <property type="match status" value="1"/>
</dbReference>
<dbReference type="InterPro" id="IPR052511">
    <property type="entry name" value="ATP-dep_Helicase"/>
</dbReference>
<dbReference type="PROSITE" id="PS51192">
    <property type="entry name" value="HELICASE_ATP_BIND_1"/>
    <property type="match status" value="1"/>
</dbReference>
<accession>A0A6N7XQS9</accession>
<dbReference type="PANTHER" id="PTHR47962:SF7">
    <property type="entry name" value="MITOCHONDRIAL ATP-DEPENDENT HELICASE IRC3-RELATED"/>
    <property type="match status" value="1"/>
</dbReference>
<dbReference type="CDD" id="cd18799">
    <property type="entry name" value="SF2_C_EcoAI-like"/>
    <property type="match status" value="1"/>
</dbReference>
<sequence length="1065" mass="120114">MLEPGLYEQTISRQLRERIDASSEDESAEERDMDGAEASRILSSYVEKVVRVTLDSIGGEGASSVSKKVQMTNSIVSGIAAALSDEEGGLSGEMLLQEIEEPARELLSVVPKRNVASAVTGGRPRFPPRPTTSVARTSLFTGSAHEPQLYSELKREIASASTICMLVSFVKWGGLRLIMDELREFCEGGGKLYVITTSYVGATDPKAVTELAKLPNAHVRVSYDTSRTRLHAKAYVFERSTGFTTAYVGSSNLSNPAMTSGLEWNVKLSKADQPDTLAKIEATFQTYWKSPEFETYTPDDQGRLERAIDRERHGGADAGSEGIAYSFDITPYPFQQQILDRLRAEREVGNHWHNLVVAATGTGKTVVSAFDYRDFCRRYASGRRARMLFVAHREEILRQSLACFRGVLRDPNFGQLFVGQSRPDSLDHLFASIQTISSRDLAGHLDPSYYDYIVVDEIHHEAAATYGRFLDHFEPKVLLGLTATPERSDGKSILGRFDGRIAAEIRLPEAIDRKLLCPFSYFGVSDTVDLDGLKWSRGGYDESALENVYVFDRKLAERRAANVIDAVRRYVTDVNEVHGLGFCVSKAHARFMAERFEQAGIHSLALTADTPDEERERARERLSTGEVKFVFSVDIFNEGVDVPEVDTVLFLRPTQSLTVFLQQLGRGLRLSPGKECLTVLDFIGQQNRRYDFACRLRAILEPTTSTIGAQVLDGFPAAPKGCYIHLERVAQRHVLDNIRSALGTRSALVERIATFKEDSGLPLSLKNFVERYHLDVRDIYRHASFTRLCVAAGAREDFHEHDEEVLAKALQRLSLADSRRWIHFLLQTLDGVGDLDWESLEPLERRMLSMFQITLWPSSFREGTFDNPAQCVRRVLSNPVMAREIKELLQIRLDSIDFVDEPVDLGFECPLDLHCQYTRDQIFVAMDRVDPQNIRQGVAYLRDKGVDVLINTLNKSEREYSPSTMYEDYSIDEWHFHWQSQNKTTPESPTGQRYIHQRDEKSGTPTKVALFAREYNRDQYGTEPFTFLGLVHHESHSGSRPMSIVWKLSRPIPAKFLLKSNKLAS</sequence>
<dbReference type="InterPro" id="IPR027417">
    <property type="entry name" value="P-loop_NTPase"/>
</dbReference>
<organism evidence="5 6">
    <name type="scientific">Olsenella porci</name>
    <dbReference type="NCBI Taxonomy" id="2652279"/>
    <lineage>
        <taxon>Bacteria</taxon>
        <taxon>Bacillati</taxon>
        <taxon>Actinomycetota</taxon>
        <taxon>Coriobacteriia</taxon>
        <taxon>Coriobacteriales</taxon>
        <taxon>Atopobiaceae</taxon>
        <taxon>Olsenella</taxon>
    </lineage>
</organism>
<reference evidence="5 6" key="1">
    <citation type="submission" date="2019-08" db="EMBL/GenBank/DDBJ databases">
        <title>In-depth cultivation of the pig gut microbiome towards novel bacterial diversity and tailored functional studies.</title>
        <authorList>
            <person name="Wylensek D."/>
            <person name="Hitch T.C.A."/>
            <person name="Clavel T."/>
        </authorList>
    </citation>
    <scope>NUCLEOTIDE SEQUENCE [LARGE SCALE GENOMIC DNA]</scope>
    <source>
        <strain evidence="5 6">CA-Schmier-601-WT-1</strain>
    </source>
</reference>
<evidence type="ECO:0000259" key="3">
    <source>
        <dbReference type="PROSITE" id="PS51192"/>
    </source>
</evidence>
<dbReference type="InterPro" id="IPR001650">
    <property type="entry name" value="Helicase_C-like"/>
</dbReference>
<dbReference type="RefSeq" id="WP_154433577.1">
    <property type="nucleotide sequence ID" value="NZ_VUNC01000001.1"/>
</dbReference>
<dbReference type="Pfam" id="PF13091">
    <property type="entry name" value="PLDc_2"/>
    <property type="match status" value="1"/>
</dbReference>
<evidence type="ECO:0000313" key="5">
    <source>
        <dbReference type="EMBL" id="MST71831.1"/>
    </source>
</evidence>
<name>A0A6N7XQS9_9ACTN</name>
<feature type="domain" description="PLD phosphodiesterase" evidence="2">
    <location>
        <begin position="226"/>
        <end position="257"/>
    </location>
</feature>
<dbReference type="InterPro" id="IPR025202">
    <property type="entry name" value="PLD-like_dom"/>
</dbReference>
<evidence type="ECO:0000259" key="4">
    <source>
        <dbReference type="PROSITE" id="PS51194"/>
    </source>
</evidence>
<dbReference type="SMART" id="SM00487">
    <property type="entry name" value="DEXDc"/>
    <property type="match status" value="1"/>
</dbReference>
<evidence type="ECO:0000259" key="2">
    <source>
        <dbReference type="PROSITE" id="PS50035"/>
    </source>
</evidence>
<dbReference type="SUPFAM" id="SSF52540">
    <property type="entry name" value="P-loop containing nucleoside triphosphate hydrolases"/>
    <property type="match status" value="1"/>
</dbReference>
<dbReference type="Proteomes" id="UP000469325">
    <property type="component" value="Unassembled WGS sequence"/>
</dbReference>
<dbReference type="PANTHER" id="PTHR47962">
    <property type="entry name" value="ATP-DEPENDENT HELICASE LHR-RELATED-RELATED"/>
    <property type="match status" value="1"/>
</dbReference>
<dbReference type="SUPFAM" id="SSF56024">
    <property type="entry name" value="Phospholipase D/nuclease"/>
    <property type="match status" value="1"/>
</dbReference>
<dbReference type="AlphaFoldDB" id="A0A6N7XQS9"/>
<dbReference type="EMBL" id="VUNC01000001">
    <property type="protein sequence ID" value="MST71831.1"/>
    <property type="molecule type" value="Genomic_DNA"/>
</dbReference>
<dbReference type="GO" id="GO:0006793">
    <property type="term" value="P:phosphorus metabolic process"/>
    <property type="evidence" value="ECO:0007669"/>
    <property type="project" value="UniProtKB-ARBA"/>
</dbReference>